<evidence type="ECO:0000313" key="12">
    <source>
        <dbReference type="RefSeq" id="XP_005733386.1"/>
    </source>
</evidence>
<evidence type="ECO:0000256" key="7">
    <source>
        <dbReference type="ARBA" id="ARBA00023163"/>
    </source>
</evidence>
<keyword evidence="7" id="KW-0804">Transcription</keyword>
<dbReference type="CDD" id="cd00103">
    <property type="entry name" value="IRF"/>
    <property type="match status" value="1"/>
</dbReference>
<keyword evidence="5" id="KW-0238">DNA-binding</keyword>
<feature type="domain" description="IRF tryptophan pentad repeat" evidence="9">
    <location>
        <begin position="6"/>
        <end position="114"/>
    </location>
</feature>
<organism evidence="10">
    <name type="scientific">Pundamilia nyererei</name>
    <dbReference type="NCBI Taxonomy" id="303518"/>
    <lineage>
        <taxon>Eukaryota</taxon>
        <taxon>Metazoa</taxon>
        <taxon>Chordata</taxon>
        <taxon>Craniata</taxon>
        <taxon>Vertebrata</taxon>
        <taxon>Euteleostomi</taxon>
        <taxon>Actinopterygii</taxon>
        <taxon>Neopterygii</taxon>
        <taxon>Teleostei</taxon>
        <taxon>Neoteleostei</taxon>
        <taxon>Acanthomorphata</taxon>
        <taxon>Ovalentaria</taxon>
        <taxon>Cichlomorphae</taxon>
        <taxon>Cichliformes</taxon>
        <taxon>Cichlidae</taxon>
        <taxon>African cichlids</taxon>
        <taxon>Pseudocrenilabrinae</taxon>
        <taxon>Haplochromini</taxon>
        <taxon>Pundamilia</taxon>
    </lineage>
</organism>
<sequence length="268" mass="31718">MQQQGRLRLRPWLEEQIQSGRYPGVSWLDQSARIFQIPWKHAARHGWSIERDATLFRSWAMHTGRYHPGKDKPDPKTWKANFRCALNSLPDICELREHSKKRGSNAYRVYRMLPSSQTQKRRRGLRLFDRSRERQTSLSECTSNDMHNTQIWQPTTTRPITDIPQKVEAVAENTFTSIQRQGMWDAKPVDQEQSEAVFKLMDHLNNTELWNQTGEQRGWRTHNLWNHWHCPGDDNSYPLHTENCSDLFGPNYIKELSDWSTHQQPLMP</sequence>
<reference evidence="12" key="2">
    <citation type="submission" date="2025-04" db="UniProtKB">
        <authorList>
            <consortium name="RefSeq"/>
        </authorList>
    </citation>
    <scope>IDENTIFICATION</scope>
</reference>
<dbReference type="Proteomes" id="UP000695023">
    <property type="component" value="Unplaced"/>
</dbReference>
<evidence type="ECO:0000313" key="11">
    <source>
        <dbReference type="Proteomes" id="UP000695023"/>
    </source>
</evidence>
<evidence type="ECO:0000256" key="2">
    <source>
        <dbReference type="ARBA" id="ARBA00022499"/>
    </source>
</evidence>
<dbReference type="GO" id="GO:0000978">
    <property type="term" value="F:RNA polymerase II cis-regulatory region sequence-specific DNA binding"/>
    <property type="evidence" value="ECO:0007669"/>
    <property type="project" value="TreeGrafter"/>
</dbReference>
<keyword evidence="2" id="KW-1017">Isopeptide bond</keyword>
<keyword evidence="8" id="KW-0539">Nucleus</keyword>
<dbReference type="SMART" id="SM00348">
    <property type="entry name" value="IRF"/>
    <property type="match status" value="1"/>
</dbReference>
<evidence type="ECO:0000256" key="8">
    <source>
        <dbReference type="ARBA" id="ARBA00023242"/>
    </source>
</evidence>
<evidence type="ECO:0000256" key="6">
    <source>
        <dbReference type="ARBA" id="ARBA00023159"/>
    </source>
</evidence>
<dbReference type="OrthoDB" id="6538197at2759"/>
<dbReference type="InterPro" id="IPR036390">
    <property type="entry name" value="WH_DNA-bd_sf"/>
</dbReference>
<dbReference type="RefSeq" id="XP_005733386.1">
    <property type="nucleotide sequence ID" value="XM_005733329.1"/>
</dbReference>
<dbReference type="GO" id="GO:0005634">
    <property type="term" value="C:nucleus"/>
    <property type="evidence" value="ECO:0007669"/>
    <property type="project" value="UniProtKB-SubCell"/>
</dbReference>
<dbReference type="Gene3D" id="1.10.10.10">
    <property type="entry name" value="Winged helix-like DNA-binding domain superfamily/Winged helix DNA-binding domain"/>
    <property type="match status" value="1"/>
</dbReference>
<dbReference type="GeneTree" id="ENSGT00940000156288"/>
<keyword evidence="3" id="KW-0832">Ubl conjugation</keyword>
<dbReference type="InterPro" id="IPR036388">
    <property type="entry name" value="WH-like_DNA-bd_sf"/>
</dbReference>
<keyword evidence="4" id="KW-0805">Transcription regulation</keyword>
<dbReference type="STRING" id="303518.ENSPNYP00000024171"/>
<protein>
    <submittedName>
        <fullName evidence="10 12">Interferon regulatory factor 1-like</fullName>
    </submittedName>
</protein>
<name>A0A3B4GS84_9CICH</name>
<dbReference type="InterPro" id="IPR001346">
    <property type="entry name" value="Interferon_reg_fact_DNA-bd_dom"/>
</dbReference>
<dbReference type="PROSITE" id="PS00601">
    <property type="entry name" value="IRF_1"/>
    <property type="match status" value="1"/>
</dbReference>
<reference evidence="10" key="1">
    <citation type="submission" date="2023-09" db="UniProtKB">
        <authorList>
            <consortium name="Ensembl"/>
        </authorList>
    </citation>
    <scope>IDENTIFICATION</scope>
</reference>
<evidence type="ECO:0000256" key="3">
    <source>
        <dbReference type="ARBA" id="ARBA00022843"/>
    </source>
</evidence>
<dbReference type="CTD" id="678604"/>
<dbReference type="SUPFAM" id="SSF46785">
    <property type="entry name" value="Winged helix' DNA-binding domain"/>
    <property type="match status" value="1"/>
</dbReference>
<keyword evidence="6" id="KW-0010">Activator</keyword>
<dbReference type="FunFam" id="1.10.10.10:FF:000065">
    <property type="entry name" value="Interferon regulatory factor"/>
    <property type="match status" value="1"/>
</dbReference>
<evidence type="ECO:0000256" key="4">
    <source>
        <dbReference type="ARBA" id="ARBA00023015"/>
    </source>
</evidence>
<accession>A0A3B4GS84</accession>
<gene>
    <name evidence="12" type="primary">LOC102201827</name>
</gene>
<evidence type="ECO:0000259" key="9">
    <source>
        <dbReference type="PROSITE" id="PS51507"/>
    </source>
</evidence>
<dbReference type="Pfam" id="PF00605">
    <property type="entry name" value="IRF"/>
    <property type="match status" value="1"/>
</dbReference>
<comment type="subcellular location">
    <subcellularLocation>
        <location evidence="1">Nucleus</location>
    </subcellularLocation>
</comment>
<dbReference type="InterPro" id="IPR019817">
    <property type="entry name" value="Interferon_reg_fac_CS"/>
</dbReference>
<dbReference type="AlphaFoldDB" id="A0A3B4GS84"/>
<evidence type="ECO:0000313" key="10">
    <source>
        <dbReference type="Ensembl" id="ENSPNYP00000024171.1"/>
    </source>
</evidence>
<evidence type="ECO:0000256" key="5">
    <source>
        <dbReference type="ARBA" id="ARBA00023125"/>
    </source>
</evidence>
<dbReference type="GO" id="GO:0002376">
    <property type="term" value="P:immune system process"/>
    <property type="evidence" value="ECO:0007669"/>
    <property type="project" value="TreeGrafter"/>
</dbReference>
<dbReference type="PANTHER" id="PTHR11949:SF50">
    <property type="entry name" value="INTERFERON REGULATORY FACTOR"/>
    <property type="match status" value="1"/>
</dbReference>
<dbReference type="PRINTS" id="PR00267">
    <property type="entry name" value="INTFRNREGFCT"/>
</dbReference>
<keyword evidence="11" id="KW-1185">Reference proteome</keyword>
<dbReference type="Ensembl" id="ENSPNYT00000024769.1">
    <property type="protein sequence ID" value="ENSPNYP00000024171.1"/>
    <property type="gene ID" value="ENSPNYG00000018268.1"/>
</dbReference>
<dbReference type="PROSITE" id="PS51507">
    <property type="entry name" value="IRF_2"/>
    <property type="match status" value="1"/>
</dbReference>
<dbReference type="PANTHER" id="PTHR11949">
    <property type="entry name" value="INTERFERON REGULATORY FACTOR"/>
    <property type="match status" value="1"/>
</dbReference>
<dbReference type="GO" id="GO:0000981">
    <property type="term" value="F:DNA-binding transcription factor activity, RNA polymerase II-specific"/>
    <property type="evidence" value="ECO:0007669"/>
    <property type="project" value="TreeGrafter"/>
</dbReference>
<evidence type="ECO:0000256" key="1">
    <source>
        <dbReference type="ARBA" id="ARBA00004123"/>
    </source>
</evidence>
<proteinExistence type="predicted"/>